<feature type="zinc finger region" description="C3H1-type" evidence="5">
    <location>
        <begin position="302"/>
        <end position="325"/>
    </location>
</feature>
<feature type="domain" description="C3H1-type" evidence="7">
    <location>
        <begin position="326"/>
        <end position="352"/>
    </location>
</feature>
<feature type="domain" description="C3H1-type" evidence="7">
    <location>
        <begin position="270"/>
        <end position="298"/>
    </location>
</feature>
<protein>
    <recommendedName>
        <fullName evidence="7">C3H1-type domain-containing protein</fullName>
    </recommendedName>
</protein>
<feature type="zinc finger region" description="C3H1-type" evidence="5">
    <location>
        <begin position="270"/>
        <end position="298"/>
    </location>
</feature>
<keyword evidence="1 5" id="KW-0479">Metal-binding</keyword>
<evidence type="ECO:0000256" key="3">
    <source>
        <dbReference type="ARBA" id="ARBA00022771"/>
    </source>
</evidence>
<comment type="caution">
    <text evidence="8">The sequence shown here is derived from an EMBL/GenBank/DDBJ whole genome shotgun (WGS) entry which is preliminary data.</text>
</comment>
<dbReference type="PANTHER" id="PTHR46156">
    <property type="entry name" value="CCCH ZINGC FINGER"/>
    <property type="match status" value="1"/>
</dbReference>
<reference evidence="8 9" key="1">
    <citation type="submission" date="2017-10" db="EMBL/GenBank/DDBJ databases">
        <title>Comparative genomics in systemic dimorphic fungi from Ajellomycetaceae.</title>
        <authorList>
            <person name="Munoz J.F."/>
            <person name="Mcewen J.G."/>
            <person name="Clay O.K."/>
            <person name="Cuomo C.A."/>
        </authorList>
    </citation>
    <scope>NUCLEOTIDE SEQUENCE [LARGE SCALE GENOMIC DNA]</scope>
    <source>
        <strain evidence="8 9">UAMH5409</strain>
    </source>
</reference>
<dbReference type="InterPro" id="IPR000571">
    <property type="entry name" value="Znf_CCCH"/>
</dbReference>
<name>A0A2B7XUR1_9EURO</name>
<sequence length="496" mass="54580">MTEDQDLLAKIGQLAGEFPINVNAALTSLANLSTHPSRGGHHSSYASHHPRHHAGWAPYRGRGRHPGPRRAAPHRNRTLVLSNQATPSESASGVPSGNTSTDEVNEVKPTNQNGWVAKRDRHMQLINSAIYDKEAQARTKAIEESRKLKAQKKTQREEAKVLRHVQGVGGYQPVPTQIGGQRAASYQIDIQGIPFQVVQGGSKLIRLPSESIFPTVEKLRNGLPFLDEPSAASVTPKKVNIGGVNFVRSKKGNLHRLGSVVSRRKTGTVKKKNELCKRFTSTGYCFKGPNCPYIHDPHKVAICKEFLQTGNCAAGLACDLSHDPSPERSPSCLHFLRGRCSNPSCRYAHVHVNPGAPVCRDFAILGYCIKGSSCDQRHVHECPDYANTGSCGNRKCQLPHVDRAGQIRKIAANKAETTDNRDSADDDDISSEEEAYDEIDSDDVDSDDLEDDPVIITEGVDTGEISQQQDFNEVLKAFTTHTHTSCKFQMTYDRLR</sequence>
<feature type="zinc finger region" description="C3H1-type" evidence="5">
    <location>
        <begin position="353"/>
        <end position="381"/>
    </location>
</feature>
<evidence type="ECO:0000256" key="2">
    <source>
        <dbReference type="ARBA" id="ARBA00022737"/>
    </source>
</evidence>
<dbReference type="GO" id="GO:0005634">
    <property type="term" value="C:nucleus"/>
    <property type="evidence" value="ECO:0007669"/>
    <property type="project" value="TreeGrafter"/>
</dbReference>
<evidence type="ECO:0000259" key="7">
    <source>
        <dbReference type="PROSITE" id="PS50103"/>
    </source>
</evidence>
<dbReference type="SUPFAM" id="SSF90229">
    <property type="entry name" value="CCCH zinc finger"/>
    <property type="match status" value="3"/>
</dbReference>
<dbReference type="AlphaFoldDB" id="A0A2B7XUR1"/>
<feature type="zinc finger region" description="C3H1-type" evidence="5">
    <location>
        <begin position="326"/>
        <end position="352"/>
    </location>
</feature>
<keyword evidence="2" id="KW-0677">Repeat</keyword>
<feature type="region of interest" description="Disordered" evidence="6">
    <location>
        <begin position="413"/>
        <end position="450"/>
    </location>
</feature>
<evidence type="ECO:0000256" key="6">
    <source>
        <dbReference type="SAM" id="MobiDB-lite"/>
    </source>
</evidence>
<proteinExistence type="predicted"/>
<evidence type="ECO:0000256" key="4">
    <source>
        <dbReference type="ARBA" id="ARBA00022833"/>
    </source>
</evidence>
<feature type="compositionally biased region" description="Basic residues" evidence="6">
    <location>
        <begin position="61"/>
        <end position="77"/>
    </location>
</feature>
<dbReference type="PANTHER" id="PTHR46156:SF1">
    <property type="entry name" value="ZINC FINGER CCCH DOMAIN-CONTAINING PROTEIN 3"/>
    <property type="match status" value="1"/>
</dbReference>
<keyword evidence="9" id="KW-1185">Reference proteome</keyword>
<dbReference type="FunFam" id="4.10.1000.10:FF:000035">
    <property type="entry name" value="CCCH zinc finger protein, variant"/>
    <property type="match status" value="1"/>
</dbReference>
<dbReference type="PROSITE" id="PS50103">
    <property type="entry name" value="ZF_C3H1"/>
    <property type="match status" value="4"/>
</dbReference>
<evidence type="ECO:0000256" key="5">
    <source>
        <dbReference type="PROSITE-ProRule" id="PRU00723"/>
    </source>
</evidence>
<dbReference type="EMBL" id="PDNB01000054">
    <property type="protein sequence ID" value="PGH12709.1"/>
    <property type="molecule type" value="Genomic_DNA"/>
</dbReference>
<dbReference type="SMART" id="SM00356">
    <property type="entry name" value="ZnF_C3H1"/>
    <property type="match status" value="5"/>
</dbReference>
<feature type="domain" description="C3H1-type" evidence="7">
    <location>
        <begin position="353"/>
        <end position="381"/>
    </location>
</feature>
<dbReference type="Pfam" id="PF00642">
    <property type="entry name" value="zf-CCCH"/>
    <property type="match status" value="1"/>
</dbReference>
<organism evidence="8 9">
    <name type="scientific">Helicocarpus griseus UAMH5409</name>
    <dbReference type="NCBI Taxonomy" id="1447875"/>
    <lineage>
        <taxon>Eukaryota</taxon>
        <taxon>Fungi</taxon>
        <taxon>Dikarya</taxon>
        <taxon>Ascomycota</taxon>
        <taxon>Pezizomycotina</taxon>
        <taxon>Eurotiomycetes</taxon>
        <taxon>Eurotiomycetidae</taxon>
        <taxon>Onygenales</taxon>
        <taxon>Ajellomycetaceae</taxon>
        <taxon>Helicocarpus</taxon>
    </lineage>
</organism>
<feature type="region of interest" description="Disordered" evidence="6">
    <location>
        <begin position="34"/>
        <end position="107"/>
    </location>
</feature>
<dbReference type="Gene3D" id="6.10.250.3220">
    <property type="match status" value="1"/>
</dbReference>
<evidence type="ECO:0000313" key="8">
    <source>
        <dbReference type="EMBL" id="PGH12709.1"/>
    </source>
</evidence>
<feature type="compositionally biased region" description="Polar residues" evidence="6">
    <location>
        <begin position="79"/>
        <end position="107"/>
    </location>
</feature>
<dbReference type="Gene3D" id="4.10.1000.10">
    <property type="entry name" value="Zinc finger, CCCH-type"/>
    <property type="match status" value="2"/>
</dbReference>
<evidence type="ECO:0000313" key="9">
    <source>
        <dbReference type="Proteomes" id="UP000223968"/>
    </source>
</evidence>
<feature type="compositionally biased region" description="Acidic residues" evidence="6">
    <location>
        <begin position="424"/>
        <end position="450"/>
    </location>
</feature>
<dbReference type="STRING" id="1447875.A0A2B7XUR1"/>
<dbReference type="InterPro" id="IPR036855">
    <property type="entry name" value="Znf_CCCH_sf"/>
</dbReference>
<dbReference type="GO" id="GO:0008270">
    <property type="term" value="F:zinc ion binding"/>
    <property type="evidence" value="ECO:0007669"/>
    <property type="project" value="UniProtKB-KW"/>
</dbReference>
<keyword evidence="3 5" id="KW-0863">Zinc-finger</keyword>
<keyword evidence="4 5" id="KW-0862">Zinc</keyword>
<dbReference type="OrthoDB" id="410307at2759"/>
<accession>A0A2B7XUR1</accession>
<feature type="domain" description="C3H1-type" evidence="7">
    <location>
        <begin position="302"/>
        <end position="325"/>
    </location>
</feature>
<dbReference type="Proteomes" id="UP000223968">
    <property type="component" value="Unassembled WGS sequence"/>
</dbReference>
<evidence type="ECO:0000256" key="1">
    <source>
        <dbReference type="ARBA" id="ARBA00022723"/>
    </source>
</evidence>
<dbReference type="FunFam" id="4.10.1000.10:FF:000022">
    <property type="entry name" value="Zinc finger CCCH domain-containing protein 7"/>
    <property type="match status" value="1"/>
</dbReference>
<gene>
    <name evidence="8" type="ORF">AJ79_04069</name>
</gene>